<organism evidence="2 3">
    <name type="scientific">Steinernema carpocapsae</name>
    <name type="common">Entomopathogenic nematode</name>
    <dbReference type="NCBI Taxonomy" id="34508"/>
    <lineage>
        <taxon>Eukaryota</taxon>
        <taxon>Metazoa</taxon>
        <taxon>Ecdysozoa</taxon>
        <taxon>Nematoda</taxon>
        <taxon>Chromadorea</taxon>
        <taxon>Rhabditida</taxon>
        <taxon>Tylenchina</taxon>
        <taxon>Panagrolaimomorpha</taxon>
        <taxon>Strongyloidoidea</taxon>
        <taxon>Steinernematidae</taxon>
        <taxon>Steinernema</taxon>
    </lineage>
</organism>
<dbReference type="Proteomes" id="UP000298663">
    <property type="component" value="Chromosome X"/>
</dbReference>
<dbReference type="EMBL" id="CM016762">
    <property type="protein sequence ID" value="TMS39695.1"/>
    <property type="molecule type" value="Genomic_DNA"/>
</dbReference>
<reference evidence="2 3" key="1">
    <citation type="journal article" date="2015" name="Genome Biol.">
        <title>Comparative genomics of Steinernema reveals deeply conserved gene regulatory networks.</title>
        <authorList>
            <person name="Dillman A.R."/>
            <person name="Macchietto M."/>
            <person name="Porter C.F."/>
            <person name="Rogers A."/>
            <person name="Williams B."/>
            <person name="Antoshechkin I."/>
            <person name="Lee M.M."/>
            <person name="Goodwin Z."/>
            <person name="Lu X."/>
            <person name="Lewis E.E."/>
            <person name="Goodrich-Blair H."/>
            <person name="Stock S.P."/>
            <person name="Adams B.J."/>
            <person name="Sternberg P.W."/>
            <person name="Mortazavi A."/>
        </authorList>
    </citation>
    <scope>NUCLEOTIDE SEQUENCE [LARGE SCALE GENOMIC DNA]</scope>
    <source>
        <strain evidence="2 3">ALL</strain>
    </source>
</reference>
<dbReference type="AlphaFoldDB" id="A0A4U8V2S6"/>
<evidence type="ECO:0000313" key="3">
    <source>
        <dbReference type="Proteomes" id="UP000298663"/>
    </source>
</evidence>
<protein>
    <recommendedName>
        <fullName evidence="4">Secreted protein</fullName>
    </recommendedName>
</protein>
<evidence type="ECO:0008006" key="4">
    <source>
        <dbReference type="Google" id="ProtNLM"/>
    </source>
</evidence>
<evidence type="ECO:0000256" key="1">
    <source>
        <dbReference type="SAM" id="SignalP"/>
    </source>
</evidence>
<keyword evidence="3" id="KW-1185">Reference proteome</keyword>
<sequence length="129" mass="14063">MILVFLGQSSLFLGLLLADGGQKHNLEEKSSRQGHGVTDLQGTPFRVLLASLTHAFAPWIGRVCWWSPGLIGFSNGHKIFVDITITFNIARLRLTKIADSLPKPNPLTSGSTCGWRLGHTEKLLTVGIT</sequence>
<keyword evidence="1" id="KW-0732">Signal</keyword>
<feature type="signal peptide" evidence="1">
    <location>
        <begin position="1"/>
        <end position="18"/>
    </location>
</feature>
<feature type="chain" id="PRO_5020603423" description="Secreted protein" evidence="1">
    <location>
        <begin position="19"/>
        <end position="129"/>
    </location>
</feature>
<gene>
    <name evidence="2" type="ORF">L596_006179</name>
</gene>
<reference evidence="2 3" key="2">
    <citation type="journal article" date="2019" name="G3 (Bethesda)">
        <title>Hybrid Assembly of the Genome of the Entomopathogenic Nematode Steinernema carpocapsae Identifies the X-Chromosome.</title>
        <authorList>
            <person name="Serra L."/>
            <person name="Macchietto M."/>
            <person name="Macias-Munoz A."/>
            <person name="McGill C.J."/>
            <person name="Rodriguez I.M."/>
            <person name="Rodriguez B."/>
            <person name="Murad R."/>
            <person name="Mortazavi A."/>
        </authorList>
    </citation>
    <scope>NUCLEOTIDE SEQUENCE [LARGE SCALE GENOMIC DNA]</scope>
    <source>
        <strain evidence="2 3">ALL</strain>
    </source>
</reference>
<evidence type="ECO:0000313" key="2">
    <source>
        <dbReference type="EMBL" id="TMS39695.1"/>
    </source>
</evidence>
<name>A0A4U8V2S6_STECR</name>
<accession>A0A4U8V2S6</accession>
<proteinExistence type="predicted"/>